<gene>
    <name evidence="1" type="ORF">NP590_01985</name>
</gene>
<dbReference type="Gene3D" id="3.30.300.20">
    <property type="match status" value="1"/>
</dbReference>
<proteinExistence type="predicted"/>
<organism evidence="1 2">
    <name type="scientific">Methylomonas subterranea</name>
    <dbReference type="NCBI Taxonomy" id="2952225"/>
    <lineage>
        <taxon>Bacteria</taxon>
        <taxon>Pseudomonadati</taxon>
        <taxon>Pseudomonadota</taxon>
        <taxon>Gammaproteobacteria</taxon>
        <taxon>Methylococcales</taxon>
        <taxon>Methylococcaceae</taxon>
        <taxon>Methylomonas</taxon>
    </lineage>
</organism>
<dbReference type="RefSeq" id="WP_256600481.1">
    <property type="nucleotide sequence ID" value="NZ_JANIBJ010000002.1"/>
</dbReference>
<keyword evidence="2" id="KW-1185">Reference proteome</keyword>
<dbReference type="InterPro" id="IPR023799">
    <property type="entry name" value="RbfA_dom_sf"/>
</dbReference>
<dbReference type="EMBL" id="JANIBJ010000002">
    <property type="protein sequence ID" value="MCQ8102861.1"/>
    <property type="molecule type" value="Genomic_DNA"/>
</dbReference>
<evidence type="ECO:0000313" key="2">
    <source>
        <dbReference type="Proteomes" id="UP001524499"/>
    </source>
</evidence>
<dbReference type="InterPro" id="IPR015946">
    <property type="entry name" value="KH_dom-like_a/b"/>
</dbReference>
<dbReference type="Proteomes" id="UP001524499">
    <property type="component" value="Unassembled WGS sequence"/>
</dbReference>
<protein>
    <submittedName>
        <fullName evidence="1">Uncharacterized protein</fullName>
    </submittedName>
</protein>
<accession>A0ABT1TBP4</accession>
<reference evidence="1 2" key="1">
    <citation type="submission" date="2022-07" db="EMBL/GenBank/DDBJ databases">
        <title>Methylomonas rivi sp. nov., Methylomonas rosea sp. nov., Methylomonas aureus sp. nov. and Methylomonas subterranea sp. nov., four novel methanotrophs isolated from a freshwater creek and the deep terrestrial subsurface.</title>
        <authorList>
            <person name="Abin C."/>
            <person name="Sankaranarayanan K."/>
            <person name="Garner C."/>
            <person name="Sindelar R."/>
            <person name="Kotary K."/>
            <person name="Garner R."/>
            <person name="Barclay S."/>
            <person name="Lawson P."/>
            <person name="Krumholz L."/>
        </authorList>
    </citation>
    <scope>NUCLEOTIDE SEQUENCE [LARGE SCALE GENOMIC DNA]</scope>
    <source>
        <strain evidence="1 2">SURF-2</strain>
    </source>
</reference>
<evidence type="ECO:0000313" key="1">
    <source>
        <dbReference type="EMBL" id="MCQ8102861.1"/>
    </source>
</evidence>
<dbReference type="SUPFAM" id="SSF89919">
    <property type="entry name" value="Ribosome-binding factor A, RbfA"/>
    <property type="match status" value="1"/>
</dbReference>
<name>A0ABT1TBP4_9GAMM</name>
<comment type="caution">
    <text evidence="1">The sequence shown here is derived from an EMBL/GenBank/DDBJ whole genome shotgun (WGS) entry which is preliminary data.</text>
</comment>
<sequence length="74" mass="7936">MSAVEYEPAKQRLSVGVRSSSDADGEAILAALKHSQALLRSVVAASLHRKKVPVLGFYFQGSSNTGGELCRFEL</sequence>